<evidence type="ECO:0000313" key="1">
    <source>
        <dbReference type="EMBL" id="GFR64677.1"/>
    </source>
</evidence>
<evidence type="ECO:0000313" key="2">
    <source>
        <dbReference type="Proteomes" id="UP000762676"/>
    </source>
</evidence>
<proteinExistence type="predicted"/>
<gene>
    <name evidence="1" type="ORF">ElyMa_003638100</name>
</gene>
<sequence>MAAHKEDQRTLYKITQQVCGKFRNKIKAPIRNKKGQLLTSEAAREARWTQNFNKIWTEHFNQVLNGPAHNTEPDIQEAE</sequence>
<accession>A0AAV4EUI3</accession>
<dbReference type="EMBL" id="BMAT01007451">
    <property type="protein sequence ID" value="GFR64677.1"/>
    <property type="molecule type" value="Genomic_DNA"/>
</dbReference>
<dbReference type="Proteomes" id="UP000762676">
    <property type="component" value="Unassembled WGS sequence"/>
</dbReference>
<comment type="caution">
    <text evidence="1">The sequence shown here is derived from an EMBL/GenBank/DDBJ whole genome shotgun (WGS) entry which is preliminary data.</text>
</comment>
<protein>
    <submittedName>
        <fullName evidence="1">Uncharacterized protein</fullName>
    </submittedName>
</protein>
<name>A0AAV4EUI3_9GAST</name>
<organism evidence="1 2">
    <name type="scientific">Elysia marginata</name>
    <dbReference type="NCBI Taxonomy" id="1093978"/>
    <lineage>
        <taxon>Eukaryota</taxon>
        <taxon>Metazoa</taxon>
        <taxon>Spiralia</taxon>
        <taxon>Lophotrochozoa</taxon>
        <taxon>Mollusca</taxon>
        <taxon>Gastropoda</taxon>
        <taxon>Heterobranchia</taxon>
        <taxon>Euthyneura</taxon>
        <taxon>Panpulmonata</taxon>
        <taxon>Sacoglossa</taxon>
        <taxon>Placobranchoidea</taxon>
        <taxon>Plakobranchidae</taxon>
        <taxon>Elysia</taxon>
    </lineage>
</organism>
<keyword evidence="2" id="KW-1185">Reference proteome</keyword>
<reference evidence="1 2" key="1">
    <citation type="journal article" date="2021" name="Elife">
        <title>Chloroplast acquisition without the gene transfer in kleptoplastic sea slugs, Plakobranchus ocellatus.</title>
        <authorList>
            <person name="Maeda T."/>
            <person name="Takahashi S."/>
            <person name="Yoshida T."/>
            <person name="Shimamura S."/>
            <person name="Takaki Y."/>
            <person name="Nagai Y."/>
            <person name="Toyoda A."/>
            <person name="Suzuki Y."/>
            <person name="Arimoto A."/>
            <person name="Ishii H."/>
            <person name="Satoh N."/>
            <person name="Nishiyama T."/>
            <person name="Hasebe M."/>
            <person name="Maruyama T."/>
            <person name="Minagawa J."/>
            <person name="Obokata J."/>
            <person name="Shigenobu S."/>
        </authorList>
    </citation>
    <scope>NUCLEOTIDE SEQUENCE [LARGE SCALE GENOMIC DNA]</scope>
</reference>
<dbReference type="AlphaFoldDB" id="A0AAV4EUI3"/>